<evidence type="ECO:0000256" key="7">
    <source>
        <dbReference type="ARBA" id="ARBA00022801"/>
    </source>
</evidence>
<keyword evidence="15" id="KW-0812">Transmembrane</keyword>
<feature type="domain" description="GH16" evidence="16">
    <location>
        <begin position="35"/>
        <end position="229"/>
    </location>
</feature>
<dbReference type="Proteomes" id="UP000076874">
    <property type="component" value="Unassembled WGS sequence"/>
</dbReference>
<dbReference type="AlphaFoldDB" id="A0A167MTL6"/>
<dbReference type="GO" id="GO:0016757">
    <property type="term" value="F:glycosyltransferase activity"/>
    <property type="evidence" value="ECO:0007669"/>
    <property type="project" value="UniProtKB-KW"/>
</dbReference>
<keyword evidence="18" id="KW-1185">Reference proteome</keyword>
<keyword evidence="4" id="KW-0328">Glycosyltransferase</keyword>
<comment type="caution">
    <text evidence="17">The sequence shown here is derived from an EMBL/GenBank/DDBJ whole genome shotgun (WGS) entry which is preliminary data.</text>
</comment>
<name>A0A167MTL6_9HYPO</name>
<evidence type="ECO:0000256" key="3">
    <source>
        <dbReference type="ARBA" id="ARBA00012729"/>
    </source>
</evidence>
<dbReference type="CDD" id="cd02183">
    <property type="entry name" value="GH16_fungal_CRH1_transglycosylase"/>
    <property type="match status" value="1"/>
</dbReference>
<evidence type="ECO:0000256" key="1">
    <source>
        <dbReference type="ARBA" id="ARBA00000822"/>
    </source>
</evidence>
<dbReference type="GO" id="GO:0009277">
    <property type="term" value="C:fungal-type cell wall"/>
    <property type="evidence" value="ECO:0007669"/>
    <property type="project" value="TreeGrafter"/>
</dbReference>
<comment type="catalytic activity">
    <reaction evidence="1">
        <text>Random endo-hydrolysis of N-acetyl-beta-D-glucosaminide (1-&gt;4)-beta-linkages in chitin and chitodextrins.</text>
        <dbReference type="EC" id="3.2.1.14"/>
    </reaction>
</comment>
<evidence type="ECO:0000256" key="10">
    <source>
        <dbReference type="ARBA" id="ARBA00023295"/>
    </source>
</evidence>
<evidence type="ECO:0000256" key="5">
    <source>
        <dbReference type="ARBA" id="ARBA00022679"/>
    </source>
</evidence>
<dbReference type="PANTHER" id="PTHR10963:SF68">
    <property type="entry name" value="GLYCOSIDASE CRH1-RELATED"/>
    <property type="match status" value="1"/>
</dbReference>
<evidence type="ECO:0000256" key="2">
    <source>
        <dbReference type="ARBA" id="ARBA00004370"/>
    </source>
</evidence>
<dbReference type="STRING" id="1081102.A0A167MTL6"/>
<dbReference type="GO" id="GO:0031505">
    <property type="term" value="P:fungal-type cell wall organization"/>
    <property type="evidence" value="ECO:0007669"/>
    <property type="project" value="TreeGrafter"/>
</dbReference>
<comment type="subcellular location">
    <subcellularLocation>
        <location evidence="2">Membrane</location>
    </subcellularLocation>
</comment>
<dbReference type="OrthoDB" id="4781at2759"/>
<evidence type="ECO:0000256" key="15">
    <source>
        <dbReference type="SAM" id="Phobius"/>
    </source>
</evidence>
<dbReference type="SUPFAM" id="SSF49899">
    <property type="entry name" value="Concanavalin A-like lectins/glucanases"/>
    <property type="match status" value="1"/>
</dbReference>
<dbReference type="EMBL" id="AZHD01000022">
    <property type="protein sequence ID" value="OAA54739.1"/>
    <property type="molecule type" value="Genomic_DNA"/>
</dbReference>
<dbReference type="PROSITE" id="PS51762">
    <property type="entry name" value="GH16_2"/>
    <property type="match status" value="1"/>
</dbReference>
<dbReference type="GO" id="GO:0016020">
    <property type="term" value="C:membrane"/>
    <property type="evidence" value="ECO:0007669"/>
    <property type="project" value="UniProtKB-SubCell"/>
</dbReference>
<dbReference type="InterPro" id="IPR000757">
    <property type="entry name" value="Beta-glucanase-like"/>
</dbReference>
<keyword evidence="5" id="KW-0808">Transferase</keyword>
<evidence type="ECO:0000256" key="13">
    <source>
        <dbReference type="ARBA" id="ARBA00093308"/>
    </source>
</evidence>
<proteinExistence type="inferred from homology"/>
<feature type="transmembrane region" description="Helical" evidence="15">
    <location>
        <begin position="363"/>
        <end position="382"/>
    </location>
</feature>
<dbReference type="PANTHER" id="PTHR10963">
    <property type="entry name" value="GLYCOSYL HYDROLASE-RELATED"/>
    <property type="match status" value="1"/>
</dbReference>
<evidence type="ECO:0000256" key="8">
    <source>
        <dbReference type="ARBA" id="ARBA00023136"/>
    </source>
</evidence>
<keyword evidence="15" id="KW-1133">Transmembrane helix</keyword>
<feature type="region of interest" description="Disordered" evidence="14">
    <location>
        <begin position="306"/>
        <end position="338"/>
    </location>
</feature>
<evidence type="ECO:0000256" key="9">
    <source>
        <dbReference type="ARBA" id="ARBA00023180"/>
    </source>
</evidence>
<evidence type="ECO:0000259" key="16">
    <source>
        <dbReference type="PROSITE" id="PS51762"/>
    </source>
</evidence>
<keyword evidence="11" id="KW-0961">Cell wall biogenesis/degradation</keyword>
<sequence length="383" mass="39409">MSRSVGDRRRGSMDVHSSGTDILVMQSITRCCPPDTALGMTIDVDFTKGSVNSFVSSGGGAVSYGTDGATFTVAKSGDAPQLSSVFYIMFGRVEFTMKSAPGAGIVSSLVMLSDALDEIDMEWLGADGTEVQTNYFGKGQTTTYNRGQFNPAANNQGDFITYTIDWTADQIVWSVGGTVVRTLAAADAETGQYPQTPMQVRFGAWAGGDPATNAPGTVQWARGPTNYADGPFSMVVKSIVVADYSTGKQYVYGDQSGTWQSIQAVDGKVGANEGTGEHTVTATATAAANTALSPSVPAGGIGAGAGAGAGGNAGADTSATETGWPWVPTATSASGGTIPDGWVMTSSGKIVPASSNSIKPPHLSIITAQLCGCLFFGVALFWR</sequence>
<evidence type="ECO:0000256" key="12">
    <source>
        <dbReference type="ARBA" id="ARBA00038074"/>
    </source>
</evidence>
<protein>
    <recommendedName>
        <fullName evidence="3">chitinase</fullName>
        <ecNumber evidence="3">3.2.1.14</ecNumber>
    </recommendedName>
</protein>
<dbReference type="EC" id="3.2.1.14" evidence="3"/>
<reference evidence="17 18" key="1">
    <citation type="journal article" date="2016" name="Genome Biol. Evol.">
        <title>Divergent and convergent evolution of fungal pathogenicity.</title>
        <authorList>
            <person name="Shang Y."/>
            <person name="Xiao G."/>
            <person name="Zheng P."/>
            <person name="Cen K."/>
            <person name="Zhan S."/>
            <person name="Wang C."/>
        </authorList>
    </citation>
    <scope>NUCLEOTIDE SEQUENCE [LARGE SCALE GENOMIC DNA]</scope>
    <source>
        <strain evidence="17 18">RCEF 264</strain>
    </source>
</reference>
<dbReference type="FunFam" id="2.60.120.200:FF:000152">
    <property type="entry name" value="Cell wall glucanase"/>
    <property type="match status" value="1"/>
</dbReference>
<dbReference type="InterPro" id="IPR050546">
    <property type="entry name" value="Glycosyl_Hydrlase_16"/>
</dbReference>
<comment type="function">
    <text evidence="13">Dual chitinase/transglycosylase that plays a role in cell wall architecture. Chitinase and transglycosylase activities are coupled. Required for the polysaccharide cross-linking at the septa and the cell wall. More specifically, transfers chitin to 1,6-beta-glucan in the cell wall.</text>
</comment>
<comment type="similarity">
    <text evidence="12">Belongs to the glycosyl hydrolase 16 family. CRH1 subfamily.</text>
</comment>
<keyword evidence="8 15" id="KW-0472">Membrane</keyword>
<dbReference type="InterPro" id="IPR013320">
    <property type="entry name" value="ConA-like_dom_sf"/>
</dbReference>
<dbReference type="GO" id="GO:0008843">
    <property type="term" value="F:endochitinase activity"/>
    <property type="evidence" value="ECO:0007669"/>
    <property type="project" value="UniProtKB-EC"/>
</dbReference>
<organism evidence="17 18">
    <name type="scientific">Niveomyces insectorum RCEF 264</name>
    <dbReference type="NCBI Taxonomy" id="1081102"/>
    <lineage>
        <taxon>Eukaryota</taxon>
        <taxon>Fungi</taxon>
        <taxon>Dikarya</taxon>
        <taxon>Ascomycota</taxon>
        <taxon>Pezizomycotina</taxon>
        <taxon>Sordariomycetes</taxon>
        <taxon>Hypocreomycetidae</taxon>
        <taxon>Hypocreales</taxon>
        <taxon>Cordycipitaceae</taxon>
        <taxon>Niveomyces</taxon>
    </lineage>
</organism>
<keyword evidence="9" id="KW-0325">Glycoprotein</keyword>
<evidence type="ECO:0000256" key="14">
    <source>
        <dbReference type="SAM" id="MobiDB-lite"/>
    </source>
</evidence>
<evidence type="ECO:0000256" key="6">
    <source>
        <dbReference type="ARBA" id="ARBA00022729"/>
    </source>
</evidence>
<gene>
    <name evidence="17" type="ORF">SPI_08610</name>
</gene>
<dbReference type="GO" id="GO:0005975">
    <property type="term" value="P:carbohydrate metabolic process"/>
    <property type="evidence" value="ECO:0007669"/>
    <property type="project" value="InterPro"/>
</dbReference>
<evidence type="ECO:0000256" key="4">
    <source>
        <dbReference type="ARBA" id="ARBA00022676"/>
    </source>
</evidence>
<keyword evidence="7 17" id="KW-0378">Hydrolase</keyword>
<evidence type="ECO:0000313" key="17">
    <source>
        <dbReference type="EMBL" id="OAA54739.1"/>
    </source>
</evidence>
<keyword evidence="6" id="KW-0732">Signal</keyword>
<dbReference type="Gene3D" id="2.60.120.200">
    <property type="match status" value="1"/>
</dbReference>
<evidence type="ECO:0000313" key="18">
    <source>
        <dbReference type="Proteomes" id="UP000076874"/>
    </source>
</evidence>
<accession>A0A167MTL6</accession>
<evidence type="ECO:0000256" key="11">
    <source>
        <dbReference type="ARBA" id="ARBA00023316"/>
    </source>
</evidence>
<dbReference type="Pfam" id="PF00722">
    <property type="entry name" value="Glyco_hydro_16"/>
    <property type="match status" value="1"/>
</dbReference>
<keyword evidence="10" id="KW-0326">Glycosidase</keyword>